<dbReference type="Proteomes" id="UP000480246">
    <property type="component" value="Unassembled WGS sequence"/>
</dbReference>
<keyword evidence="3" id="KW-1185">Reference proteome</keyword>
<feature type="transmembrane region" description="Helical" evidence="1">
    <location>
        <begin position="148"/>
        <end position="167"/>
    </location>
</feature>
<keyword evidence="1" id="KW-0812">Transmembrane</keyword>
<sequence>MNVFRKITSFSDIKFLWVLLVSISVFVITLLLDYFDDPAHTPITALAGYGLAIIIGGVWAICNYIGHIKINVLYKNSKDLTAFVDRLTLDKEEKAELLTYMNDFAQDLVLQGKSEEEATAIAISQFKIKEFDRLSKDSSLFHLPAHHYLIGYAFIALFFFAILLLISNTVNSSLYIIVLEATCFAYASGFVAAFFLYKLIDMMIYRKF</sequence>
<evidence type="ECO:0000256" key="1">
    <source>
        <dbReference type="SAM" id="Phobius"/>
    </source>
</evidence>
<dbReference type="EMBL" id="WEID01000040">
    <property type="protein sequence ID" value="KAB8137601.1"/>
    <property type="molecule type" value="Genomic_DNA"/>
</dbReference>
<feature type="transmembrane region" description="Helical" evidence="1">
    <location>
        <begin position="173"/>
        <end position="197"/>
    </location>
</feature>
<feature type="transmembrane region" description="Helical" evidence="1">
    <location>
        <begin position="47"/>
        <end position="66"/>
    </location>
</feature>
<protein>
    <submittedName>
        <fullName evidence="2">Uncharacterized protein</fullName>
    </submittedName>
</protein>
<organism evidence="2 3">
    <name type="scientific">Gracilibacillus oryzae</name>
    <dbReference type="NCBI Taxonomy" id="1672701"/>
    <lineage>
        <taxon>Bacteria</taxon>
        <taxon>Bacillati</taxon>
        <taxon>Bacillota</taxon>
        <taxon>Bacilli</taxon>
        <taxon>Bacillales</taxon>
        <taxon>Bacillaceae</taxon>
        <taxon>Gracilibacillus</taxon>
    </lineage>
</organism>
<keyword evidence="1" id="KW-0472">Membrane</keyword>
<dbReference type="OrthoDB" id="1895162at2"/>
<proteinExistence type="predicted"/>
<evidence type="ECO:0000313" key="3">
    <source>
        <dbReference type="Proteomes" id="UP000480246"/>
    </source>
</evidence>
<accession>A0A7C8GTN3</accession>
<gene>
    <name evidence="2" type="ORF">F9U64_08785</name>
</gene>
<name>A0A7C8GTN3_9BACI</name>
<comment type="caution">
    <text evidence="2">The sequence shown here is derived from an EMBL/GenBank/DDBJ whole genome shotgun (WGS) entry which is preliminary data.</text>
</comment>
<evidence type="ECO:0000313" key="2">
    <source>
        <dbReference type="EMBL" id="KAB8137601.1"/>
    </source>
</evidence>
<keyword evidence="1" id="KW-1133">Transmembrane helix</keyword>
<reference evidence="2 3" key="1">
    <citation type="submission" date="2019-10" db="EMBL/GenBank/DDBJ databases">
        <title>Gracilibacillus sp. nov. isolated from rice seeds.</title>
        <authorList>
            <person name="He S."/>
        </authorList>
    </citation>
    <scope>NUCLEOTIDE SEQUENCE [LARGE SCALE GENOMIC DNA]</scope>
    <source>
        <strain evidence="2 3">TD8</strain>
    </source>
</reference>
<dbReference type="AlphaFoldDB" id="A0A7C8GTN3"/>
<feature type="transmembrane region" description="Helical" evidence="1">
    <location>
        <begin position="15"/>
        <end position="35"/>
    </location>
</feature>
<dbReference type="RefSeq" id="WP_153402625.1">
    <property type="nucleotide sequence ID" value="NZ_ML762428.1"/>
</dbReference>